<name>A0A927AZH8_9BACT</name>
<dbReference type="Pfam" id="PF11799">
    <property type="entry name" value="IMS_C"/>
    <property type="match status" value="1"/>
</dbReference>
<proteinExistence type="inferred from homology"/>
<dbReference type="InterPro" id="IPR043502">
    <property type="entry name" value="DNA/RNA_pol_sf"/>
</dbReference>
<feature type="domain" description="UmuC" evidence="6">
    <location>
        <begin position="2"/>
        <end position="186"/>
    </location>
</feature>
<dbReference type="GO" id="GO:0009432">
    <property type="term" value="P:SOS response"/>
    <property type="evidence" value="ECO:0007669"/>
    <property type="project" value="UniProtKB-KW"/>
</dbReference>
<dbReference type="PANTHER" id="PTHR11076:SF34">
    <property type="entry name" value="PROTEIN UMUC"/>
    <property type="match status" value="1"/>
</dbReference>
<evidence type="ECO:0000313" key="7">
    <source>
        <dbReference type="EMBL" id="MBD2752639.1"/>
    </source>
</evidence>
<dbReference type="GO" id="GO:0005829">
    <property type="term" value="C:cytosol"/>
    <property type="evidence" value="ECO:0007669"/>
    <property type="project" value="TreeGrafter"/>
</dbReference>
<comment type="similarity">
    <text evidence="1">Belongs to the DNA polymerase type-Y family.</text>
</comment>
<accession>A0A927AZH8</accession>
<keyword evidence="3" id="KW-0741">SOS mutagenesis</keyword>
<dbReference type="GO" id="GO:0042276">
    <property type="term" value="P:error-prone translesion synthesis"/>
    <property type="evidence" value="ECO:0007669"/>
    <property type="project" value="TreeGrafter"/>
</dbReference>
<dbReference type="PANTHER" id="PTHR11076">
    <property type="entry name" value="DNA REPAIR POLYMERASE UMUC / TRANSFERASE FAMILY MEMBER"/>
    <property type="match status" value="1"/>
</dbReference>
<gene>
    <name evidence="7" type="ORF">IC230_07050</name>
</gene>
<organism evidence="7 8">
    <name type="scientific">Spirosoma validum</name>
    <dbReference type="NCBI Taxonomy" id="2771355"/>
    <lineage>
        <taxon>Bacteria</taxon>
        <taxon>Pseudomonadati</taxon>
        <taxon>Bacteroidota</taxon>
        <taxon>Cytophagia</taxon>
        <taxon>Cytophagales</taxon>
        <taxon>Cytophagaceae</taxon>
        <taxon>Spirosoma</taxon>
    </lineage>
</organism>
<protein>
    <submittedName>
        <fullName evidence="7">Y-family DNA polymerase</fullName>
    </submittedName>
</protein>
<dbReference type="InterPro" id="IPR001126">
    <property type="entry name" value="UmuC"/>
</dbReference>
<dbReference type="InterPro" id="IPR017961">
    <property type="entry name" value="DNA_pol_Y-fam_little_finger"/>
</dbReference>
<evidence type="ECO:0000256" key="1">
    <source>
        <dbReference type="ARBA" id="ARBA00010945"/>
    </source>
</evidence>
<dbReference type="GO" id="GO:0003887">
    <property type="term" value="F:DNA-directed DNA polymerase activity"/>
    <property type="evidence" value="ECO:0007669"/>
    <property type="project" value="TreeGrafter"/>
</dbReference>
<dbReference type="GO" id="GO:0006281">
    <property type="term" value="P:DNA repair"/>
    <property type="evidence" value="ECO:0007669"/>
    <property type="project" value="UniProtKB-KW"/>
</dbReference>
<keyword evidence="8" id="KW-1185">Reference proteome</keyword>
<dbReference type="Proteomes" id="UP000653797">
    <property type="component" value="Unassembled WGS sequence"/>
</dbReference>
<dbReference type="Pfam" id="PF13438">
    <property type="entry name" value="DUF4113"/>
    <property type="match status" value="1"/>
</dbReference>
<dbReference type="InterPro" id="IPR043128">
    <property type="entry name" value="Rev_trsase/Diguanyl_cyclase"/>
</dbReference>
<evidence type="ECO:0000313" key="8">
    <source>
        <dbReference type="Proteomes" id="UP000653797"/>
    </source>
</evidence>
<sequence>MYALVDGKNFYASCHRIFRPDLVGRPVVVLSNRDGNIVARSDEAKALGIGMGQLFFEAKDLCQQHGVTVFSSNYELYGDLSARLMSTLTHFAPDVEVYSIDEAFLLLEEYVGIYPTYRDIGSAICSHVGRWLHLPVGVGIGPTKTLAKVANKLAKKSPDLVCVLDTPELIDEALEDFPVEDIWGVGRKSAGKLKNVGIRTAAQLRDVNDDWIQKVMTVNGLRLVHELRGRPCKLLEVNPPPKKSICTEPGFGHVIPDLVQINDALTVHLSRCCEKLRRQESLCGAVTVWLRTNPFRKTPGNKQPAKQYSNSVTVRLPHPTSSTLEIIKYAESSLKAIFRFGYHYAKVGVMLTDLVPADFRQAGVFTAGPDERLIRLAKTMDKVNKRYGRDTLRMASQLYNPEWPMKPTYLTPRYTTRWEDILEVK</sequence>
<dbReference type="PROSITE" id="PS50173">
    <property type="entry name" value="UMUC"/>
    <property type="match status" value="1"/>
</dbReference>
<dbReference type="RefSeq" id="WP_191038269.1">
    <property type="nucleotide sequence ID" value="NZ_JACXAA010000002.1"/>
</dbReference>
<dbReference type="EMBL" id="JACXAA010000002">
    <property type="protein sequence ID" value="MBD2752639.1"/>
    <property type="molecule type" value="Genomic_DNA"/>
</dbReference>
<dbReference type="InterPro" id="IPR024728">
    <property type="entry name" value="PolY_HhH_motif"/>
</dbReference>
<evidence type="ECO:0000259" key="6">
    <source>
        <dbReference type="PROSITE" id="PS50173"/>
    </source>
</evidence>
<dbReference type="GO" id="GO:0003684">
    <property type="term" value="F:damaged DNA binding"/>
    <property type="evidence" value="ECO:0007669"/>
    <property type="project" value="InterPro"/>
</dbReference>
<dbReference type="Pfam" id="PF00817">
    <property type="entry name" value="IMS"/>
    <property type="match status" value="1"/>
</dbReference>
<dbReference type="Gene3D" id="3.30.70.270">
    <property type="match status" value="1"/>
</dbReference>
<dbReference type="AlphaFoldDB" id="A0A927AZH8"/>
<evidence type="ECO:0000256" key="3">
    <source>
        <dbReference type="ARBA" id="ARBA00023199"/>
    </source>
</evidence>
<dbReference type="Gene3D" id="1.10.150.20">
    <property type="entry name" value="5' to 3' exonuclease, C-terminal subdomain"/>
    <property type="match status" value="1"/>
</dbReference>
<reference evidence="7" key="1">
    <citation type="submission" date="2020-09" db="EMBL/GenBank/DDBJ databases">
        <authorList>
            <person name="Kim M.K."/>
        </authorList>
    </citation>
    <scope>NUCLEOTIDE SEQUENCE</scope>
    <source>
        <strain evidence="7">BT704</strain>
    </source>
</reference>
<comment type="caution">
    <text evidence="7">The sequence shown here is derived from an EMBL/GenBank/DDBJ whole genome shotgun (WGS) entry which is preliminary data.</text>
</comment>
<keyword evidence="5" id="KW-0742">SOS response</keyword>
<evidence type="ECO:0000256" key="5">
    <source>
        <dbReference type="ARBA" id="ARBA00023236"/>
    </source>
</evidence>
<keyword evidence="2" id="KW-0227">DNA damage</keyword>
<dbReference type="Gene3D" id="3.30.1490.100">
    <property type="entry name" value="DNA polymerase, Y-family, little finger domain"/>
    <property type="match status" value="1"/>
</dbReference>
<dbReference type="SUPFAM" id="SSF56672">
    <property type="entry name" value="DNA/RNA polymerases"/>
    <property type="match status" value="1"/>
</dbReference>
<evidence type="ECO:0000256" key="2">
    <source>
        <dbReference type="ARBA" id="ARBA00022763"/>
    </source>
</evidence>
<keyword evidence="4" id="KW-0234">DNA repair</keyword>
<dbReference type="Pfam" id="PF11798">
    <property type="entry name" value="IMS_HHH"/>
    <property type="match status" value="1"/>
</dbReference>
<dbReference type="InterPro" id="IPR025188">
    <property type="entry name" value="DUF4113"/>
</dbReference>
<evidence type="ECO:0000256" key="4">
    <source>
        <dbReference type="ARBA" id="ARBA00023204"/>
    </source>
</evidence>
<dbReference type="Gene3D" id="3.40.1170.60">
    <property type="match status" value="1"/>
</dbReference>
<dbReference type="CDD" id="cd01700">
    <property type="entry name" value="PolY_Pol_V_umuC"/>
    <property type="match status" value="1"/>
</dbReference>
<dbReference type="InterPro" id="IPR050116">
    <property type="entry name" value="DNA_polymerase-Y"/>
</dbReference>
<dbReference type="InterPro" id="IPR036775">
    <property type="entry name" value="DNA_pol_Y-fam_lit_finger_sf"/>
</dbReference>